<reference evidence="2" key="2">
    <citation type="submission" date="2023-10" db="EMBL/GenBank/DDBJ databases">
        <authorList>
            <person name="Choi B."/>
        </authorList>
    </citation>
    <scope>NUCLEOTIDE SEQUENCE</scope>
    <source>
        <strain evidence="2">UMB0763</strain>
    </source>
</reference>
<dbReference type="HAMAP" id="MF_01187">
    <property type="entry name" value="UPF0434"/>
    <property type="match status" value="1"/>
</dbReference>
<dbReference type="Pfam" id="PF03966">
    <property type="entry name" value="Trm112p"/>
    <property type="match status" value="1"/>
</dbReference>
<organism evidence="2 3">
    <name type="scientific">Corynebacterium pyruviciproducens</name>
    <dbReference type="NCBI Taxonomy" id="598660"/>
    <lineage>
        <taxon>Bacteria</taxon>
        <taxon>Bacillati</taxon>
        <taxon>Actinomycetota</taxon>
        <taxon>Actinomycetes</taxon>
        <taxon>Mycobacteriales</taxon>
        <taxon>Corynebacteriaceae</taxon>
        <taxon>Corynebacterium</taxon>
    </lineage>
</organism>
<gene>
    <name evidence="2" type="ORF">CYJ47_06810</name>
</gene>
<reference evidence="2" key="1">
    <citation type="submission" date="2017-12" db="EMBL/GenBank/DDBJ databases">
        <authorList>
            <person name="Thomas-White K."/>
            <person name="Wolfe A.J."/>
        </authorList>
    </citation>
    <scope>NUCLEOTIDE SEQUENCE</scope>
    <source>
        <strain evidence="2">UMB0763</strain>
    </source>
</reference>
<evidence type="ECO:0000313" key="3">
    <source>
        <dbReference type="Proteomes" id="UP000234560"/>
    </source>
</evidence>
<protein>
    <recommendedName>
        <fullName evidence="1">UPF0434 protein CYJ47_06810</fullName>
    </recommendedName>
</protein>
<dbReference type="InterPro" id="IPR005651">
    <property type="entry name" value="Trm112-like"/>
</dbReference>
<dbReference type="Proteomes" id="UP000234560">
    <property type="component" value="Chromosome"/>
</dbReference>
<evidence type="ECO:0000256" key="1">
    <source>
        <dbReference type="HAMAP-Rule" id="MF_01187"/>
    </source>
</evidence>
<dbReference type="PANTHER" id="PTHR33505">
    <property type="entry name" value="ZGC:162634"/>
    <property type="match status" value="1"/>
</dbReference>
<dbReference type="AlphaFoldDB" id="A0AAF0YQS1"/>
<dbReference type="SUPFAM" id="SSF158997">
    <property type="entry name" value="Trm112p-like"/>
    <property type="match status" value="1"/>
</dbReference>
<dbReference type="GO" id="GO:0005829">
    <property type="term" value="C:cytosol"/>
    <property type="evidence" value="ECO:0007669"/>
    <property type="project" value="TreeGrafter"/>
</dbReference>
<dbReference type="PANTHER" id="PTHR33505:SF4">
    <property type="entry name" value="PROTEIN PREY, MITOCHONDRIAL"/>
    <property type="match status" value="1"/>
</dbReference>
<sequence length="63" mass="7278">MSIDPKLLNVVVCPKDKGPLRYLEEEQLLVNDRLGIAYRIEEDIPVLLESEAQPYEAHRKNTD</sequence>
<dbReference type="EMBL" id="CP136958">
    <property type="protein sequence ID" value="WOT01016.1"/>
    <property type="molecule type" value="Genomic_DNA"/>
</dbReference>
<name>A0AAF0YQS1_9CORY</name>
<evidence type="ECO:0000313" key="2">
    <source>
        <dbReference type="EMBL" id="WOT01016.1"/>
    </source>
</evidence>
<dbReference type="Gene3D" id="2.20.25.10">
    <property type="match status" value="1"/>
</dbReference>
<accession>A0AAF0YQS1</accession>
<dbReference type="RefSeq" id="WP_016457403.1">
    <property type="nucleotide sequence ID" value="NZ_CAMIHY010000033.1"/>
</dbReference>
<dbReference type="KEGG" id="cpyr:CYJ47_06810"/>
<comment type="similarity">
    <text evidence="1">Belongs to the UPF0434 family.</text>
</comment>
<proteinExistence type="inferred from homology"/>